<evidence type="ECO:0000313" key="1">
    <source>
        <dbReference type="EMBL" id="THW91662.1"/>
    </source>
</evidence>
<dbReference type="PANTHER" id="PTHR37490">
    <property type="entry name" value="EXPRESSED PROTEIN"/>
    <property type="match status" value="1"/>
</dbReference>
<dbReference type="PANTHER" id="PTHR37490:SF1">
    <property type="entry name" value="GLYCOSYLTRANSFERASE 2-LIKE DOMAIN-CONTAINING PROTEIN"/>
    <property type="match status" value="1"/>
</dbReference>
<evidence type="ECO:0000313" key="2">
    <source>
        <dbReference type="Proteomes" id="UP000304928"/>
    </source>
</evidence>
<comment type="caution">
    <text evidence="1">The sequence shown here is derived from an EMBL/GenBank/DDBJ whole genome shotgun (WGS) entry which is preliminary data.</text>
</comment>
<organism evidence="1 2">
    <name type="scientific">Aureobasidium pullulans</name>
    <name type="common">Black yeast</name>
    <name type="synonym">Pullularia pullulans</name>
    <dbReference type="NCBI Taxonomy" id="5580"/>
    <lineage>
        <taxon>Eukaryota</taxon>
        <taxon>Fungi</taxon>
        <taxon>Dikarya</taxon>
        <taxon>Ascomycota</taxon>
        <taxon>Pezizomycotina</taxon>
        <taxon>Dothideomycetes</taxon>
        <taxon>Dothideomycetidae</taxon>
        <taxon>Dothideales</taxon>
        <taxon>Saccotheciaceae</taxon>
        <taxon>Aureobasidium</taxon>
    </lineage>
</organism>
<proteinExistence type="predicted"/>
<gene>
    <name evidence="1" type="ORF">D6D15_03732</name>
</gene>
<reference evidence="1 2" key="1">
    <citation type="submission" date="2018-10" db="EMBL/GenBank/DDBJ databases">
        <title>Fifty Aureobasidium pullulans genomes reveal a recombining polyextremotolerant generalist.</title>
        <authorList>
            <person name="Gostincar C."/>
            <person name="Turk M."/>
            <person name="Zajc J."/>
            <person name="Gunde-Cimerman N."/>
        </authorList>
    </citation>
    <scope>NUCLEOTIDE SEQUENCE [LARGE SCALE GENOMIC DNA]</scope>
    <source>
        <strain evidence="1 2">EXF-10507</strain>
    </source>
</reference>
<dbReference type="AlphaFoldDB" id="A0A4S9BEM0"/>
<dbReference type="EMBL" id="QZAR01000047">
    <property type="protein sequence ID" value="THW91662.1"/>
    <property type="molecule type" value="Genomic_DNA"/>
</dbReference>
<protein>
    <submittedName>
        <fullName evidence="1">Uncharacterized protein</fullName>
    </submittedName>
</protein>
<name>A0A4S9BEM0_AURPU</name>
<accession>A0A4S9BEM0</accession>
<dbReference type="Proteomes" id="UP000304928">
    <property type="component" value="Unassembled WGS sequence"/>
</dbReference>
<sequence length="408" mass="46151">MPDSFFIPALFQGFVAIGNILLESSKQPSVWQYAGFWIALMGPLTADADPTDNTSISADTDDLVLPISSLSKVMKRDEQEEYAANSSYRGLYVVLKLFWGLEQVRQHNMPLIARSSSSNVSQGSDSMDLVVSRYDESAYSVASYIGPILNITPLSGLTTRVIIYSTGQDKPEDLRDDLRHHIPFNVDVIVRQRPNVGREGAVFLHHITTEWQDLADHTLFMQAELHYSWSVRWRIKDYFVPNTGFLSLSDVSEYCSSWDQCRDHSTWPESPDVLKSIYSRANPTLRQGFTLTYRGQFIASRHRIHTEDKQLFQDLLDEFVNPRSVAHSSGYAEHPWLPGKSDSMDRPLFGYTIERLWGVLMQCSNVQLAYRCPSLLSSAIGLVLHTSTPILQDCQCLDLDTGHSLDNS</sequence>